<evidence type="ECO:0000313" key="5">
    <source>
        <dbReference type="Proteomes" id="UP000175707"/>
    </source>
</evidence>
<evidence type="ECO:0000313" key="2">
    <source>
        <dbReference type="EMBL" id="OFC36388.1"/>
    </source>
</evidence>
<dbReference type="GeneID" id="92932018"/>
<evidence type="ECO:0000256" key="1">
    <source>
        <dbReference type="SAM" id="MobiDB-lite"/>
    </source>
</evidence>
<gene>
    <name evidence="2" type="ORF">BAE27_06315</name>
    <name evidence="3" type="ORF">BAE30_02735</name>
</gene>
<sequence>MLTKDTRQFVKSRIAHATNAELLVIKDGLRELLRHPIAVDRELFRDTKKLIREIDQEIEARYDIHLIEKRRAAEKKQPASASVVPLRNPSGVGA</sequence>
<dbReference type="EMBL" id="LZYE01000162">
    <property type="protein sequence ID" value="OFC36388.1"/>
    <property type="molecule type" value="Genomic_DNA"/>
</dbReference>
<evidence type="ECO:0000313" key="3">
    <source>
        <dbReference type="EMBL" id="OFC62183.1"/>
    </source>
</evidence>
<dbReference type="Proteomes" id="UP000175707">
    <property type="component" value="Unassembled WGS sequence"/>
</dbReference>
<dbReference type="EMBL" id="LZYH01000278">
    <property type="protein sequence ID" value="OFC62183.1"/>
    <property type="molecule type" value="Genomic_DNA"/>
</dbReference>
<dbReference type="Proteomes" id="UP000175616">
    <property type="component" value="Unassembled WGS sequence"/>
</dbReference>
<proteinExistence type="predicted"/>
<name>A0A1E7YNB5_9PROT</name>
<reference evidence="4 5" key="1">
    <citation type="submission" date="2016-06" db="EMBL/GenBank/DDBJ databases">
        <title>Gene turnover analysis identifies the evolutionary adaptation of the extremophile Acidithiobacillus caldus.</title>
        <authorList>
            <person name="Zhang X."/>
        </authorList>
    </citation>
    <scope>NUCLEOTIDE SEQUENCE [LARGE SCALE GENOMIC DNA]</scope>
    <source>
        <strain evidence="2 4">DX</strain>
        <strain evidence="3 5">S1</strain>
    </source>
</reference>
<comment type="caution">
    <text evidence="2">The sequence shown here is derived from an EMBL/GenBank/DDBJ whole genome shotgun (WGS) entry which is preliminary data.</text>
</comment>
<dbReference type="RefSeq" id="WP_014003253.1">
    <property type="nucleotide sequence ID" value="NZ_LZYF01000002.1"/>
</dbReference>
<dbReference type="AlphaFoldDB" id="A0A1E7YNB5"/>
<feature type="region of interest" description="Disordered" evidence="1">
    <location>
        <begin position="73"/>
        <end position="94"/>
    </location>
</feature>
<organism evidence="2 4">
    <name type="scientific">Acidithiobacillus caldus</name>
    <dbReference type="NCBI Taxonomy" id="33059"/>
    <lineage>
        <taxon>Bacteria</taxon>
        <taxon>Pseudomonadati</taxon>
        <taxon>Pseudomonadota</taxon>
        <taxon>Acidithiobacillia</taxon>
        <taxon>Acidithiobacillales</taxon>
        <taxon>Acidithiobacillaceae</taxon>
        <taxon>Acidithiobacillus</taxon>
    </lineage>
</organism>
<evidence type="ECO:0000313" key="4">
    <source>
        <dbReference type="Proteomes" id="UP000175616"/>
    </source>
</evidence>
<accession>A0A1E7YNB5</accession>
<protein>
    <submittedName>
        <fullName evidence="2">Uncharacterized protein</fullName>
    </submittedName>
</protein>